<evidence type="ECO:0000313" key="3">
    <source>
        <dbReference type="Proteomes" id="UP001365542"/>
    </source>
</evidence>
<dbReference type="AlphaFoldDB" id="A0AAV9XDJ9"/>
<feature type="region of interest" description="Disordered" evidence="1">
    <location>
        <begin position="93"/>
        <end position="187"/>
    </location>
</feature>
<reference evidence="2 3" key="1">
    <citation type="submission" date="2019-10" db="EMBL/GenBank/DDBJ databases">
        <authorList>
            <person name="Palmer J.M."/>
        </authorList>
    </citation>
    <scope>NUCLEOTIDE SEQUENCE [LARGE SCALE GENOMIC DNA]</scope>
    <source>
        <strain evidence="2 3">TWF694</strain>
    </source>
</reference>
<evidence type="ECO:0000313" key="2">
    <source>
        <dbReference type="EMBL" id="KAK6539092.1"/>
    </source>
</evidence>
<feature type="compositionally biased region" description="Low complexity" evidence="1">
    <location>
        <begin position="93"/>
        <end position="103"/>
    </location>
</feature>
<keyword evidence="3" id="KW-1185">Reference proteome</keyword>
<feature type="compositionally biased region" description="Basic and acidic residues" evidence="1">
    <location>
        <begin position="128"/>
        <end position="173"/>
    </location>
</feature>
<name>A0AAV9XDJ9_9PEZI</name>
<gene>
    <name evidence="2" type="ORF">TWF694_010632</name>
</gene>
<dbReference type="Proteomes" id="UP001365542">
    <property type="component" value="Unassembled WGS sequence"/>
</dbReference>
<sequence length="187" mass="20522">MDLSINTNTPSHDNHDFLSIIKQAPQLLSLSFRFNFKSFPIKLPLFKLSQSHPRYPTKSLSFQTSEIKMQFSTIFLVLATALSVSALPQGTTTAEAAAQQSHHMGGHHMGGHHGHHSGSWTHTGTWTGEHHRPTDGAHWDGKKGDFKKGDFKKGDFKKGDFKKGDFKGHKAEESSTTEAAPAASTTA</sequence>
<dbReference type="EMBL" id="JAVHJO010000007">
    <property type="protein sequence ID" value="KAK6539092.1"/>
    <property type="molecule type" value="Genomic_DNA"/>
</dbReference>
<feature type="compositionally biased region" description="Low complexity" evidence="1">
    <location>
        <begin position="174"/>
        <end position="187"/>
    </location>
</feature>
<organism evidence="2 3">
    <name type="scientific">Orbilia ellipsospora</name>
    <dbReference type="NCBI Taxonomy" id="2528407"/>
    <lineage>
        <taxon>Eukaryota</taxon>
        <taxon>Fungi</taxon>
        <taxon>Dikarya</taxon>
        <taxon>Ascomycota</taxon>
        <taxon>Pezizomycotina</taxon>
        <taxon>Orbiliomycetes</taxon>
        <taxon>Orbiliales</taxon>
        <taxon>Orbiliaceae</taxon>
        <taxon>Orbilia</taxon>
    </lineage>
</organism>
<protein>
    <submittedName>
        <fullName evidence="2">Uncharacterized protein</fullName>
    </submittedName>
</protein>
<accession>A0AAV9XDJ9</accession>
<comment type="caution">
    <text evidence="2">The sequence shown here is derived from an EMBL/GenBank/DDBJ whole genome shotgun (WGS) entry which is preliminary data.</text>
</comment>
<proteinExistence type="predicted"/>
<evidence type="ECO:0000256" key="1">
    <source>
        <dbReference type="SAM" id="MobiDB-lite"/>
    </source>
</evidence>
<feature type="compositionally biased region" description="Basic residues" evidence="1">
    <location>
        <begin position="104"/>
        <end position="116"/>
    </location>
</feature>
<feature type="compositionally biased region" description="Low complexity" evidence="1">
    <location>
        <begin position="117"/>
        <end position="127"/>
    </location>
</feature>